<dbReference type="Proteomes" id="UP000295510">
    <property type="component" value="Unassembled WGS sequence"/>
</dbReference>
<dbReference type="EMBL" id="SNYL01000003">
    <property type="protein sequence ID" value="TDQ44415.1"/>
    <property type="molecule type" value="Genomic_DNA"/>
</dbReference>
<dbReference type="AlphaFoldDB" id="A0A4R6UHF8"/>
<evidence type="ECO:0000259" key="2">
    <source>
        <dbReference type="PROSITE" id="PS51724"/>
    </source>
</evidence>
<organism evidence="3 4">
    <name type="scientific">Tepidicella xavieri</name>
    <dbReference type="NCBI Taxonomy" id="360241"/>
    <lineage>
        <taxon>Bacteria</taxon>
        <taxon>Pseudomonadati</taxon>
        <taxon>Pseudomonadota</taxon>
        <taxon>Betaproteobacteria</taxon>
        <taxon>Burkholderiales</taxon>
        <taxon>Tepidicella</taxon>
    </lineage>
</organism>
<evidence type="ECO:0000313" key="3">
    <source>
        <dbReference type="EMBL" id="TDQ44415.1"/>
    </source>
</evidence>
<dbReference type="SUPFAM" id="SSF110997">
    <property type="entry name" value="Sporulation related repeat"/>
    <property type="match status" value="1"/>
</dbReference>
<keyword evidence="4" id="KW-1185">Reference proteome</keyword>
<feature type="compositionally biased region" description="Low complexity" evidence="1">
    <location>
        <begin position="103"/>
        <end position="119"/>
    </location>
</feature>
<feature type="region of interest" description="Disordered" evidence="1">
    <location>
        <begin position="59"/>
        <end position="119"/>
    </location>
</feature>
<reference evidence="3 4" key="1">
    <citation type="submission" date="2019-03" db="EMBL/GenBank/DDBJ databases">
        <title>Genomic Encyclopedia of Type Strains, Phase IV (KMG-IV): sequencing the most valuable type-strain genomes for metagenomic binning, comparative biology and taxonomic classification.</title>
        <authorList>
            <person name="Goeker M."/>
        </authorList>
    </citation>
    <scope>NUCLEOTIDE SEQUENCE [LARGE SCALE GENOMIC DNA]</scope>
    <source>
        <strain evidence="3 4">DSM 19605</strain>
    </source>
</reference>
<sequence>MLRTLALLLVLANLAFWAYTQGHLAVLGLAPGDPREPHRLAMQVAPEAVVVLNATARATPQGNSRPAAATPATPAPPNPTAAASPPAAEPVTADPATQPPDAQPSEPVEPSSMPVATAPVPAAASPAAAPVPAASCWQASGLPRAQEILVRAALENMDGMQGRWSLAESVLPARWVVYLGPFPSEAALQQRRSELRRAGIDHRELSAPGLAPGLALGTYSTQEAAQRALGDASRQGISGARVVQERPDTPVYTLRLDGVSDAQRRRIEAMGILRDRPLQRCP</sequence>
<proteinExistence type="predicted"/>
<dbReference type="OrthoDB" id="9153162at2"/>
<dbReference type="GO" id="GO:0042834">
    <property type="term" value="F:peptidoglycan binding"/>
    <property type="evidence" value="ECO:0007669"/>
    <property type="project" value="InterPro"/>
</dbReference>
<feature type="compositionally biased region" description="Low complexity" evidence="1">
    <location>
        <begin position="80"/>
        <end position="96"/>
    </location>
</feature>
<name>A0A4R6UHF8_9BURK</name>
<dbReference type="RefSeq" id="WP_133596012.1">
    <property type="nucleotide sequence ID" value="NZ_SNYL01000003.1"/>
</dbReference>
<dbReference type="InterPro" id="IPR036680">
    <property type="entry name" value="SPOR-like_sf"/>
</dbReference>
<dbReference type="PROSITE" id="PS51724">
    <property type="entry name" value="SPOR"/>
    <property type="match status" value="1"/>
</dbReference>
<protein>
    <recommendedName>
        <fullName evidence="2">SPOR domain-containing protein</fullName>
    </recommendedName>
</protein>
<evidence type="ECO:0000256" key="1">
    <source>
        <dbReference type="SAM" id="MobiDB-lite"/>
    </source>
</evidence>
<accession>A0A4R6UHF8</accession>
<feature type="domain" description="SPOR" evidence="2">
    <location>
        <begin position="169"/>
        <end position="245"/>
    </location>
</feature>
<gene>
    <name evidence="3" type="ORF">DFR43_103159</name>
</gene>
<dbReference type="InterPro" id="IPR007730">
    <property type="entry name" value="SPOR-like_dom"/>
</dbReference>
<evidence type="ECO:0000313" key="4">
    <source>
        <dbReference type="Proteomes" id="UP000295510"/>
    </source>
</evidence>
<comment type="caution">
    <text evidence="3">The sequence shown here is derived from an EMBL/GenBank/DDBJ whole genome shotgun (WGS) entry which is preliminary data.</text>
</comment>